<dbReference type="RefSeq" id="WP_023200891.1">
    <property type="nucleotide sequence ID" value="NZ_JYTK01000032.1"/>
</dbReference>
<organism evidence="3">
    <name type="scientific">Salmonella enterica</name>
    <name type="common">Salmonella choleraesuis</name>
    <dbReference type="NCBI Taxonomy" id="28901"/>
    <lineage>
        <taxon>Bacteria</taxon>
        <taxon>Pseudomonadati</taxon>
        <taxon>Pseudomonadota</taxon>
        <taxon>Gammaproteobacteria</taxon>
        <taxon>Enterobacterales</taxon>
        <taxon>Enterobacteriaceae</taxon>
        <taxon>Salmonella</taxon>
    </lineage>
</organism>
<dbReference type="EMBL" id="AALKIA010000028">
    <property type="protein sequence ID" value="EDA5105901.1"/>
    <property type="molecule type" value="Genomic_DNA"/>
</dbReference>
<gene>
    <name evidence="2" type="ORF">C2408_20320</name>
    <name evidence="3" type="ORF">F9M27_17015</name>
    <name evidence="4" type="ORF">GCA79_21185</name>
</gene>
<comment type="caution">
    <text evidence="3">The sequence shown here is derived from an EMBL/GenBank/DDBJ whole genome shotgun (WGS) entry which is preliminary data.</text>
</comment>
<name>A0A625ZEM6_SALER</name>
<keyword evidence="1" id="KW-0812">Transmembrane</keyword>
<dbReference type="EMBL" id="AAMCFR010000060">
    <property type="protein sequence ID" value="EDF8760450.1"/>
    <property type="molecule type" value="Genomic_DNA"/>
</dbReference>
<sequence length="169" mass="18359">MLTVYCEKMTAGASISPGAYGLAGVVIGALISGGIAYVIQRQNSKSAIKLETEKHKINVISSYLLSDLIDFLNDEVANLQSVYLSPKDGSNIPAPEHHRNLINTEINVRAFQDEGLKNLFDEFVTAGNKVRKLTAVEKAIGDDDILWAAVDLAAGIKKRALELSQFNIK</sequence>
<evidence type="ECO:0000313" key="4">
    <source>
        <dbReference type="EMBL" id="EDF8760450.1"/>
    </source>
</evidence>
<dbReference type="AlphaFoldDB" id="A0A625ZEM6"/>
<protein>
    <submittedName>
        <fullName evidence="3">Uncharacterized protein</fullName>
    </submittedName>
</protein>
<evidence type="ECO:0000313" key="2">
    <source>
        <dbReference type="EMBL" id="ECE1509931.1"/>
    </source>
</evidence>
<accession>A0A625ZEM6</accession>
<keyword evidence="1" id="KW-0472">Membrane</keyword>
<dbReference type="EMBL" id="AAIHAI010000016">
    <property type="protein sequence ID" value="ECE1509931.1"/>
    <property type="molecule type" value="Genomic_DNA"/>
</dbReference>
<feature type="transmembrane region" description="Helical" evidence="1">
    <location>
        <begin position="20"/>
        <end position="39"/>
    </location>
</feature>
<evidence type="ECO:0000313" key="3">
    <source>
        <dbReference type="EMBL" id="EDA5105901.1"/>
    </source>
</evidence>
<keyword evidence="1" id="KW-1133">Transmembrane helix</keyword>
<reference evidence="3" key="1">
    <citation type="submission" date="2019-10" db="EMBL/GenBank/DDBJ databases">
        <authorList>
            <consortium name="PulseNet: The National Subtyping Network for Foodborne Disease Surveillance"/>
            <person name="Tarr C.L."/>
            <person name="Trees E."/>
            <person name="Katz L.S."/>
            <person name="Carleton-Romer H.A."/>
            <person name="Stroika S."/>
            <person name="Kucerova Z."/>
            <person name="Roache K.F."/>
            <person name="Sabol A.L."/>
            <person name="Besser J."/>
            <person name="Gerner-Smidt P."/>
        </authorList>
    </citation>
    <scope>NUCLEOTIDE SEQUENCE</scope>
    <source>
        <strain evidence="2">2015AM-2920</strain>
        <strain evidence="3">PNUSAS103243</strain>
        <strain evidence="4">PNUSAS108614</strain>
    </source>
</reference>
<evidence type="ECO:0000256" key="1">
    <source>
        <dbReference type="SAM" id="Phobius"/>
    </source>
</evidence>
<proteinExistence type="predicted"/>